<name>A0A3N4J9J9_9PEZI</name>
<reference evidence="2 3" key="1">
    <citation type="journal article" date="2018" name="Nat. Ecol. Evol.">
        <title>Pezizomycetes genomes reveal the molecular basis of ectomycorrhizal truffle lifestyle.</title>
        <authorList>
            <person name="Murat C."/>
            <person name="Payen T."/>
            <person name="Noel B."/>
            <person name="Kuo A."/>
            <person name="Morin E."/>
            <person name="Chen J."/>
            <person name="Kohler A."/>
            <person name="Krizsan K."/>
            <person name="Balestrini R."/>
            <person name="Da Silva C."/>
            <person name="Montanini B."/>
            <person name="Hainaut M."/>
            <person name="Levati E."/>
            <person name="Barry K.W."/>
            <person name="Belfiori B."/>
            <person name="Cichocki N."/>
            <person name="Clum A."/>
            <person name="Dockter R.B."/>
            <person name="Fauchery L."/>
            <person name="Guy J."/>
            <person name="Iotti M."/>
            <person name="Le Tacon F."/>
            <person name="Lindquist E.A."/>
            <person name="Lipzen A."/>
            <person name="Malagnac F."/>
            <person name="Mello A."/>
            <person name="Molinier V."/>
            <person name="Miyauchi S."/>
            <person name="Poulain J."/>
            <person name="Riccioni C."/>
            <person name="Rubini A."/>
            <person name="Sitrit Y."/>
            <person name="Splivallo R."/>
            <person name="Traeger S."/>
            <person name="Wang M."/>
            <person name="Zifcakova L."/>
            <person name="Wipf D."/>
            <person name="Zambonelli A."/>
            <person name="Paolocci F."/>
            <person name="Nowrousian M."/>
            <person name="Ottonello S."/>
            <person name="Baldrian P."/>
            <person name="Spatafora J.W."/>
            <person name="Henrissat B."/>
            <person name="Nagy L.G."/>
            <person name="Aury J.M."/>
            <person name="Wincker P."/>
            <person name="Grigoriev I.V."/>
            <person name="Bonfante P."/>
            <person name="Martin F.M."/>
        </authorList>
    </citation>
    <scope>NUCLEOTIDE SEQUENCE [LARGE SCALE GENOMIC DNA]</scope>
    <source>
        <strain evidence="2 3">120613-1</strain>
    </source>
</reference>
<organism evidence="2 3">
    <name type="scientific">Choiromyces venosus 120613-1</name>
    <dbReference type="NCBI Taxonomy" id="1336337"/>
    <lineage>
        <taxon>Eukaryota</taxon>
        <taxon>Fungi</taxon>
        <taxon>Dikarya</taxon>
        <taxon>Ascomycota</taxon>
        <taxon>Pezizomycotina</taxon>
        <taxon>Pezizomycetes</taxon>
        <taxon>Pezizales</taxon>
        <taxon>Tuberaceae</taxon>
        <taxon>Choiromyces</taxon>
    </lineage>
</organism>
<dbReference type="EMBL" id="ML120432">
    <property type="protein sequence ID" value="RPA94865.1"/>
    <property type="molecule type" value="Genomic_DNA"/>
</dbReference>
<evidence type="ECO:0000313" key="2">
    <source>
        <dbReference type="EMBL" id="RPA94865.1"/>
    </source>
</evidence>
<protein>
    <submittedName>
        <fullName evidence="2">Uncharacterized protein</fullName>
    </submittedName>
</protein>
<gene>
    <name evidence="2" type="ORF">L873DRAFT_1387946</name>
</gene>
<evidence type="ECO:0000256" key="1">
    <source>
        <dbReference type="SAM" id="MobiDB-lite"/>
    </source>
</evidence>
<sequence length="77" mass="8930">MIPSFLWFQLSQRDTGFLTRRVSKPSPNLPHSDFKTSRYRLLEINPYSDDSSDPCQRTDPSERGNPLDSNGQQQLRC</sequence>
<dbReference type="AlphaFoldDB" id="A0A3N4J9J9"/>
<evidence type="ECO:0000313" key="3">
    <source>
        <dbReference type="Proteomes" id="UP000276215"/>
    </source>
</evidence>
<dbReference type="Proteomes" id="UP000276215">
    <property type="component" value="Unassembled WGS sequence"/>
</dbReference>
<proteinExistence type="predicted"/>
<keyword evidence="3" id="KW-1185">Reference proteome</keyword>
<accession>A0A3N4J9J9</accession>
<feature type="compositionally biased region" description="Polar residues" evidence="1">
    <location>
        <begin position="67"/>
        <end position="77"/>
    </location>
</feature>
<feature type="region of interest" description="Disordered" evidence="1">
    <location>
        <begin position="45"/>
        <end position="77"/>
    </location>
</feature>